<evidence type="ECO:0000313" key="1">
    <source>
        <dbReference type="EMBL" id="JAE25244.1"/>
    </source>
</evidence>
<reference evidence="1" key="2">
    <citation type="journal article" date="2015" name="Data Brief">
        <title>Shoot transcriptome of the giant reed, Arundo donax.</title>
        <authorList>
            <person name="Barrero R.A."/>
            <person name="Guerrero F.D."/>
            <person name="Moolhuijzen P."/>
            <person name="Goolsby J.A."/>
            <person name="Tidwell J."/>
            <person name="Bellgard S.E."/>
            <person name="Bellgard M.I."/>
        </authorList>
    </citation>
    <scope>NUCLEOTIDE SEQUENCE</scope>
    <source>
        <tissue evidence="1">Shoot tissue taken approximately 20 cm above the soil surface</tissue>
    </source>
</reference>
<reference evidence="1" key="1">
    <citation type="submission" date="2014-09" db="EMBL/GenBank/DDBJ databases">
        <authorList>
            <person name="Magalhaes I.L.F."/>
            <person name="Oliveira U."/>
            <person name="Santos F.R."/>
            <person name="Vidigal T.H.D.A."/>
            <person name="Brescovit A.D."/>
            <person name="Santos A.J."/>
        </authorList>
    </citation>
    <scope>NUCLEOTIDE SEQUENCE</scope>
    <source>
        <tissue evidence="1">Shoot tissue taken approximately 20 cm above the soil surface</tissue>
    </source>
</reference>
<protein>
    <submittedName>
        <fullName evidence="1">Uncharacterized protein</fullName>
    </submittedName>
</protein>
<dbReference type="EMBL" id="GBRH01172652">
    <property type="protein sequence ID" value="JAE25244.1"/>
    <property type="molecule type" value="Transcribed_RNA"/>
</dbReference>
<dbReference type="AlphaFoldDB" id="A0A0A9GPB6"/>
<name>A0A0A9GPB6_ARUDO</name>
<accession>A0A0A9GPB6</accession>
<proteinExistence type="predicted"/>
<organism evidence="1">
    <name type="scientific">Arundo donax</name>
    <name type="common">Giant reed</name>
    <name type="synonym">Donax arundinaceus</name>
    <dbReference type="NCBI Taxonomy" id="35708"/>
    <lineage>
        <taxon>Eukaryota</taxon>
        <taxon>Viridiplantae</taxon>
        <taxon>Streptophyta</taxon>
        <taxon>Embryophyta</taxon>
        <taxon>Tracheophyta</taxon>
        <taxon>Spermatophyta</taxon>
        <taxon>Magnoliopsida</taxon>
        <taxon>Liliopsida</taxon>
        <taxon>Poales</taxon>
        <taxon>Poaceae</taxon>
        <taxon>PACMAD clade</taxon>
        <taxon>Arundinoideae</taxon>
        <taxon>Arundineae</taxon>
        <taxon>Arundo</taxon>
    </lineage>
</organism>
<sequence>MYLRYIYNSVSFMMMSKSLNCSYKAMCCHILCKQCSVQLNKYQQI</sequence>